<name>A0A835HPK4_9MAGN</name>
<dbReference type="OrthoDB" id="201635at2759"/>
<reference evidence="11 12" key="1">
    <citation type="submission" date="2020-10" db="EMBL/GenBank/DDBJ databases">
        <title>The Coptis chinensis genome and diversification of protoberbering-type alkaloids.</title>
        <authorList>
            <person name="Wang B."/>
            <person name="Shu S."/>
            <person name="Song C."/>
            <person name="Liu Y."/>
        </authorList>
    </citation>
    <scope>NUCLEOTIDE SEQUENCE [LARGE SCALE GENOMIC DNA]</scope>
    <source>
        <strain evidence="11">HL-2020</strain>
        <tissue evidence="11">Leaf</tissue>
    </source>
</reference>
<dbReference type="FunFam" id="3.90.20.20:FF:000006">
    <property type="entry name" value="GrpE protein homolog"/>
    <property type="match status" value="1"/>
</dbReference>
<dbReference type="GO" id="GO:0051087">
    <property type="term" value="F:protein-folding chaperone binding"/>
    <property type="evidence" value="ECO:0007669"/>
    <property type="project" value="InterPro"/>
</dbReference>
<dbReference type="Gene3D" id="2.30.22.10">
    <property type="entry name" value="Head domain of nucleotide exchange factor GrpE"/>
    <property type="match status" value="1"/>
</dbReference>
<dbReference type="PROSITE" id="PS01071">
    <property type="entry name" value="GRPE"/>
    <property type="match status" value="1"/>
</dbReference>
<evidence type="ECO:0000313" key="11">
    <source>
        <dbReference type="EMBL" id="KAF9603330.1"/>
    </source>
</evidence>
<evidence type="ECO:0000256" key="3">
    <source>
        <dbReference type="ARBA" id="ARBA00011738"/>
    </source>
</evidence>
<dbReference type="InterPro" id="IPR013805">
    <property type="entry name" value="GrpE_CC"/>
</dbReference>
<dbReference type="SUPFAM" id="SSF51064">
    <property type="entry name" value="Head domain of nucleotide exchange factor GrpE"/>
    <property type="match status" value="1"/>
</dbReference>
<dbReference type="SUPFAM" id="SSF58014">
    <property type="entry name" value="Coiled-coil domain of nucleotide exchange factor GrpE"/>
    <property type="match status" value="1"/>
</dbReference>
<feature type="compositionally biased region" description="Acidic residues" evidence="10">
    <location>
        <begin position="93"/>
        <end position="103"/>
    </location>
</feature>
<feature type="coiled-coil region" evidence="9">
    <location>
        <begin position="143"/>
        <end position="170"/>
    </location>
</feature>
<feature type="region of interest" description="Disordered" evidence="10">
    <location>
        <begin position="300"/>
        <end position="332"/>
    </location>
</feature>
<comment type="function">
    <text evidence="7">Essential component of the PAM complex, a complex required for the translocation of transit peptide-containing proteins from the inner membrane into the mitochondrial matrix in an ATP-dependent manner.</text>
</comment>
<proteinExistence type="inferred from homology"/>
<dbReference type="EMBL" id="JADFTS010000006">
    <property type="protein sequence ID" value="KAF9603330.1"/>
    <property type="molecule type" value="Genomic_DNA"/>
</dbReference>
<dbReference type="PRINTS" id="PR00773">
    <property type="entry name" value="GRPEPROTEIN"/>
</dbReference>
<evidence type="ECO:0000256" key="9">
    <source>
        <dbReference type="SAM" id="Coils"/>
    </source>
</evidence>
<keyword evidence="9" id="KW-0175">Coiled coil</keyword>
<evidence type="ECO:0000256" key="1">
    <source>
        <dbReference type="ARBA" id="ARBA00004496"/>
    </source>
</evidence>
<evidence type="ECO:0000256" key="6">
    <source>
        <dbReference type="ARBA" id="ARBA00023186"/>
    </source>
</evidence>
<dbReference type="Gene3D" id="3.90.20.20">
    <property type="match status" value="1"/>
</dbReference>
<keyword evidence="12" id="KW-1185">Reference proteome</keyword>
<evidence type="ECO:0000256" key="2">
    <source>
        <dbReference type="ARBA" id="ARBA00009054"/>
    </source>
</evidence>
<protein>
    <recommendedName>
        <fullName evidence="7">GrpE protein homolog</fullName>
    </recommendedName>
</protein>
<dbReference type="HAMAP" id="MF_01151">
    <property type="entry name" value="GrpE"/>
    <property type="match status" value="1"/>
</dbReference>
<comment type="similarity">
    <text evidence="2 8">Belongs to the GrpE family.</text>
</comment>
<accession>A0A835HPK4</accession>
<evidence type="ECO:0000313" key="12">
    <source>
        <dbReference type="Proteomes" id="UP000631114"/>
    </source>
</evidence>
<dbReference type="Proteomes" id="UP000631114">
    <property type="component" value="Unassembled WGS sequence"/>
</dbReference>
<evidence type="ECO:0000256" key="10">
    <source>
        <dbReference type="SAM" id="MobiDB-lite"/>
    </source>
</evidence>
<dbReference type="CDD" id="cd00446">
    <property type="entry name" value="GrpE"/>
    <property type="match status" value="1"/>
</dbReference>
<keyword evidence="7" id="KW-0496">Mitochondrion</keyword>
<dbReference type="FunFam" id="2.30.22.10:FF:000001">
    <property type="entry name" value="Protein GrpE"/>
    <property type="match status" value="1"/>
</dbReference>
<dbReference type="GO" id="GO:0006457">
    <property type="term" value="P:protein folding"/>
    <property type="evidence" value="ECO:0007669"/>
    <property type="project" value="InterPro"/>
</dbReference>
<dbReference type="GO" id="GO:0009507">
    <property type="term" value="C:chloroplast"/>
    <property type="evidence" value="ECO:0007669"/>
    <property type="project" value="TreeGrafter"/>
</dbReference>
<dbReference type="PANTHER" id="PTHR21237">
    <property type="entry name" value="GRPE PROTEIN"/>
    <property type="match status" value="1"/>
</dbReference>
<keyword evidence="5" id="KW-0346">Stress response</keyword>
<evidence type="ECO:0000256" key="7">
    <source>
        <dbReference type="RuleBase" id="RU000640"/>
    </source>
</evidence>
<evidence type="ECO:0000256" key="8">
    <source>
        <dbReference type="RuleBase" id="RU004478"/>
    </source>
</evidence>
<dbReference type="GO" id="GO:0000774">
    <property type="term" value="F:adenyl-nucleotide exchange factor activity"/>
    <property type="evidence" value="ECO:0007669"/>
    <property type="project" value="InterPro"/>
</dbReference>
<comment type="subcellular location">
    <subcellularLocation>
        <location evidence="1">Cytoplasm</location>
    </subcellularLocation>
    <subcellularLocation>
        <location evidence="7">Mitochondrion matrix</location>
    </subcellularLocation>
</comment>
<keyword evidence="6 7" id="KW-0143">Chaperone</keyword>
<dbReference type="AlphaFoldDB" id="A0A835HPK4"/>
<dbReference type="InterPro" id="IPR000740">
    <property type="entry name" value="GrpE"/>
</dbReference>
<dbReference type="GO" id="GO:0005759">
    <property type="term" value="C:mitochondrial matrix"/>
    <property type="evidence" value="ECO:0007669"/>
    <property type="project" value="UniProtKB-SubCell"/>
</dbReference>
<sequence>MACSAASSVLSSNFGCKPVRSLIVNSSPINNLVFLKSFRGFSRPLQLRASRPSPSSRKSFLVRVSTEDPLIGNEVDLEAETVSDQDSIKGNSEDEDSTEDSNVDDIANAEEKPISPIMISLELFKEALLNNDESKVAEVEYSLLSMEDEKKSLANEVASMSDELSSLKDKVLRISADFDNYRKRTERDRLSLVTNVQGEVVENLLPVLDNFERAKSQIKLETDGEEKISNSYQSIYKQFVEILASLGVVSVETVGSPFDPMMHEAIMREDSSEFEEGIVLQEFRKGFKLGDRLLRPSMVKVSAGPGPAKPEGIGPSGGVEAGIDTSGIRESS</sequence>
<feature type="region of interest" description="Disordered" evidence="10">
    <location>
        <begin position="73"/>
        <end position="109"/>
    </location>
</feature>
<comment type="subunit">
    <text evidence="3">Homodimer.</text>
</comment>
<dbReference type="NCBIfam" id="NF010741">
    <property type="entry name" value="PRK14143.1"/>
    <property type="match status" value="1"/>
</dbReference>
<evidence type="ECO:0000256" key="4">
    <source>
        <dbReference type="ARBA" id="ARBA00022490"/>
    </source>
</evidence>
<evidence type="ECO:0000256" key="5">
    <source>
        <dbReference type="ARBA" id="ARBA00023016"/>
    </source>
</evidence>
<organism evidence="11 12">
    <name type="scientific">Coptis chinensis</name>
    <dbReference type="NCBI Taxonomy" id="261450"/>
    <lineage>
        <taxon>Eukaryota</taxon>
        <taxon>Viridiplantae</taxon>
        <taxon>Streptophyta</taxon>
        <taxon>Embryophyta</taxon>
        <taxon>Tracheophyta</taxon>
        <taxon>Spermatophyta</taxon>
        <taxon>Magnoliopsida</taxon>
        <taxon>Ranunculales</taxon>
        <taxon>Ranunculaceae</taxon>
        <taxon>Coptidoideae</taxon>
        <taxon>Coptis</taxon>
    </lineage>
</organism>
<gene>
    <name evidence="11" type="ORF">IFM89_034679</name>
</gene>
<comment type="caution">
    <text evidence="11">The sequence shown here is derived from an EMBL/GenBank/DDBJ whole genome shotgun (WGS) entry which is preliminary data.</text>
</comment>
<keyword evidence="4" id="KW-0963">Cytoplasm</keyword>
<dbReference type="Pfam" id="PF01025">
    <property type="entry name" value="GrpE"/>
    <property type="match status" value="1"/>
</dbReference>
<dbReference type="InterPro" id="IPR009012">
    <property type="entry name" value="GrpE_head"/>
</dbReference>
<dbReference type="NCBIfam" id="NF010738">
    <property type="entry name" value="PRK14140.1"/>
    <property type="match status" value="1"/>
</dbReference>
<dbReference type="GO" id="GO:0042803">
    <property type="term" value="F:protein homodimerization activity"/>
    <property type="evidence" value="ECO:0007669"/>
    <property type="project" value="InterPro"/>
</dbReference>
<dbReference type="GO" id="GO:0051082">
    <property type="term" value="F:unfolded protein binding"/>
    <property type="evidence" value="ECO:0007669"/>
    <property type="project" value="TreeGrafter"/>
</dbReference>
<dbReference type="PANTHER" id="PTHR21237:SF27">
    <property type="entry name" value="GRPE PROTEIN HOMOLOG"/>
    <property type="match status" value="1"/>
</dbReference>